<dbReference type="PRINTS" id="PR00081">
    <property type="entry name" value="GDHRDH"/>
</dbReference>
<dbReference type="Pfam" id="PF13561">
    <property type="entry name" value="adh_short_C2"/>
    <property type="match status" value="1"/>
</dbReference>
<protein>
    <submittedName>
        <fullName evidence="4">Uncharacterized protein</fullName>
    </submittedName>
</protein>
<evidence type="ECO:0000256" key="3">
    <source>
        <dbReference type="ARBA" id="ARBA00023002"/>
    </source>
</evidence>
<dbReference type="Gene3D" id="3.40.50.720">
    <property type="entry name" value="NAD(P)-binding Rossmann-like Domain"/>
    <property type="match status" value="1"/>
</dbReference>
<dbReference type="RefSeq" id="XP_069232654.1">
    <property type="nucleotide sequence ID" value="XM_069370470.1"/>
</dbReference>
<accession>A0AB34L2H0</accession>
<evidence type="ECO:0000256" key="2">
    <source>
        <dbReference type="ARBA" id="ARBA00022857"/>
    </source>
</evidence>
<proteinExistence type="inferred from homology"/>
<dbReference type="EMBL" id="JAAQHG020000004">
    <property type="protein sequence ID" value="KAL1589549.1"/>
    <property type="molecule type" value="Genomic_DNA"/>
</dbReference>
<sequence>MPPTLLITGASRGIGRATALLAGSRGWSIGVNYLSNGSLAAETVSAIQSSGGRAVALQGDMAVEADVQRVFDAMESAFGPLDGVVVNAGVTAPITTLAEMSVERLKKVFDTNVLGAYLCAREAARRLPSDSPDAGDKSIVFVSSAAARLGSPNEFVDYAGSKGAVDTLTVGLSKELGPKKVRVNGVRPGIIRTDIHAASGDAGRVERLGGAAPLGRAGEAEEVAEAIVWLASPAASYVTGSIIDVAGGR</sequence>
<comment type="caution">
    <text evidence="4">The sequence shown here is derived from an EMBL/GenBank/DDBJ whole genome shotgun (WGS) entry which is preliminary data.</text>
</comment>
<dbReference type="InterPro" id="IPR002347">
    <property type="entry name" value="SDR_fam"/>
</dbReference>
<dbReference type="FunFam" id="3.40.50.720:FF:000084">
    <property type="entry name" value="Short-chain dehydrogenase reductase"/>
    <property type="match status" value="1"/>
</dbReference>
<dbReference type="InterPro" id="IPR020904">
    <property type="entry name" value="Sc_DH/Rdtase_CS"/>
</dbReference>
<evidence type="ECO:0000313" key="4">
    <source>
        <dbReference type="EMBL" id="KAL1589549.1"/>
    </source>
</evidence>
<dbReference type="NCBIfam" id="NF005400">
    <property type="entry name" value="PRK06947.1"/>
    <property type="match status" value="1"/>
</dbReference>
<keyword evidence="2" id="KW-0521">NADP</keyword>
<gene>
    <name evidence="4" type="ORF">WHR41_01864</name>
</gene>
<dbReference type="PANTHER" id="PTHR48107">
    <property type="entry name" value="NADPH-DEPENDENT ALDEHYDE REDUCTASE-LIKE PROTEIN, CHLOROPLASTIC-RELATED"/>
    <property type="match status" value="1"/>
</dbReference>
<dbReference type="PROSITE" id="PS00061">
    <property type="entry name" value="ADH_SHORT"/>
    <property type="match status" value="1"/>
</dbReference>
<dbReference type="SUPFAM" id="SSF51735">
    <property type="entry name" value="NAD(P)-binding Rossmann-fold domains"/>
    <property type="match status" value="1"/>
</dbReference>
<dbReference type="GO" id="GO:0016614">
    <property type="term" value="F:oxidoreductase activity, acting on CH-OH group of donors"/>
    <property type="evidence" value="ECO:0007669"/>
    <property type="project" value="UniProtKB-ARBA"/>
</dbReference>
<keyword evidence="3" id="KW-0560">Oxidoreductase</keyword>
<evidence type="ECO:0000256" key="1">
    <source>
        <dbReference type="ARBA" id="ARBA00006484"/>
    </source>
</evidence>
<name>A0AB34L2H0_9PEZI</name>
<dbReference type="PANTHER" id="PTHR48107:SF7">
    <property type="entry name" value="RE15974P"/>
    <property type="match status" value="1"/>
</dbReference>
<dbReference type="Proteomes" id="UP000803884">
    <property type="component" value="Unassembled WGS sequence"/>
</dbReference>
<comment type="similarity">
    <text evidence="1">Belongs to the short-chain dehydrogenases/reductases (SDR) family.</text>
</comment>
<dbReference type="GeneID" id="96003308"/>
<dbReference type="InterPro" id="IPR036291">
    <property type="entry name" value="NAD(P)-bd_dom_sf"/>
</dbReference>
<organism evidence="4 5">
    <name type="scientific">Cladosporium halotolerans</name>
    <dbReference type="NCBI Taxonomy" id="1052096"/>
    <lineage>
        <taxon>Eukaryota</taxon>
        <taxon>Fungi</taxon>
        <taxon>Dikarya</taxon>
        <taxon>Ascomycota</taxon>
        <taxon>Pezizomycotina</taxon>
        <taxon>Dothideomycetes</taxon>
        <taxon>Dothideomycetidae</taxon>
        <taxon>Cladosporiales</taxon>
        <taxon>Cladosporiaceae</taxon>
        <taxon>Cladosporium</taxon>
    </lineage>
</organism>
<dbReference type="AlphaFoldDB" id="A0AB34L2H0"/>
<keyword evidence="5" id="KW-1185">Reference proteome</keyword>
<evidence type="ECO:0000313" key="5">
    <source>
        <dbReference type="Proteomes" id="UP000803884"/>
    </source>
</evidence>
<reference evidence="4 5" key="1">
    <citation type="journal article" date="2020" name="Microbiol. Resour. Announc.">
        <title>Draft Genome Sequence of a Cladosporium Species Isolated from the Mesophotic Ascidian Didemnum maculosum.</title>
        <authorList>
            <person name="Gioti A."/>
            <person name="Siaperas R."/>
            <person name="Nikolaivits E."/>
            <person name="Le Goff G."/>
            <person name="Ouazzani J."/>
            <person name="Kotoulas G."/>
            <person name="Topakas E."/>
        </authorList>
    </citation>
    <scope>NUCLEOTIDE SEQUENCE [LARGE SCALE GENOMIC DNA]</scope>
    <source>
        <strain evidence="4 5">TM138-S3</strain>
    </source>
</reference>